<evidence type="ECO:0000313" key="1">
    <source>
        <dbReference type="EMBL" id="GAH81989.1"/>
    </source>
</evidence>
<gene>
    <name evidence="1" type="ORF">S03H2_63081</name>
</gene>
<proteinExistence type="predicted"/>
<dbReference type="EMBL" id="BARU01040839">
    <property type="protein sequence ID" value="GAH81989.1"/>
    <property type="molecule type" value="Genomic_DNA"/>
</dbReference>
<sequence>LKLAAKKSETLVNESLRFLVRRGDVIDYKIVEAMVESGLRPPAVTDVHVEQVDLSIYDELLEYQEVITA</sequence>
<feature type="non-terminal residue" evidence="1">
    <location>
        <position position="1"/>
    </location>
</feature>
<protein>
    <submittedName>
        <fullName evidence="1">Uncharacterized protein</fullName>
    </submittedName>
</protein>
<organism evidence="1">
    <name type="scientific">marine sediment metagenome</name>
    <dbReference type="NCBI Taxonomy" id="412755"/>
    <lineage>
        <taxon>unclassified sequences</taxon>
        <taxon>metagenomes</taxon>
        <taxon>ecological metagenomes</taxon>
    </lineage>
</organism>
<dbReference type="AlphaFoldDB" id="X1JUQ5"/>
<comment type="caution">
    <text evidence="1">The sequence shown here is derived from an EMBL/GenBank/DDBJ whole genome shotgun (WGS) entry which is preliminary data.</text>
</comment>
<accession>X1JUQ5</accession>
<reference evidence="1" key="1">
    <citation type="journal article" date="2014" name="Front. Microbiol.">
        <title>High frequency of phylogenetically diverse reductive dehalogenase-homologous genes in deep subseafloor sedimentary metagenomes.</title>
        <authorList>
            <person name="Kawai M."/>
            <person name="Futagami T."/>
            <person name="Toyoda A."/>
            <person name="Takaki Y."/>
            <person name="Nishi S."/>
            <person name="Hori S."/>
            <person name="Arai W."/>
            <person name="Tsubouchi T."/>
            <person name="Morono Y."/>
            <person name="Uchiyama I."/>
            <person name="Ito T."/>
            <person name="Fujiyama A."/>
            <person name="Inagaki F."/>
            <person name="Takami H."/>
        </authorList>
    </citation>
    <scope>NUCLEOTIDE SEQUENCE</scope>
    <source>
        <strain evidence="1">Expedition CK06-06</strain>
    </source>
</reference>
<name>X1JUQ5_9ZZZZ</name>